<comment type="caution">
    <text evidence="1">The sequence shown here is derived from an EMBL/GenBank/DDBJ whole genome shotgun (WGS) entry which is preliminary data.</text>
</comment>
<sequence length="50" mass="5857">MRSDVMKSRSVSCWVDSMLKTCSKEAVEMAAMVLWSLWNNKNTFVWRKKG</sequence>
<proteinExistence type="predicted"/>
<keyword evidence="2" id="KW-1185">Reference proteome</keyword>
<evidence type="ECO:0000313" key="1">
    <source>
        <dbReference type="EMBL" id="KAK9093166.1"/>
    </source>
</evidence>
<evidence type="ECO:0000313" key="2">
    <source>
        <dbReference type="Proteomes" id="UP001420932"/>
    </source>
</evidence>
<dbReference type="Proteomes" id="UP001420932">
    <property type="component" value="Unassembled WGS sequence"/>
</dbReference>
<reference evidence="1 2" key="1">
    <citation type="submission" date="2024-01" db="EMBL/GenBank/DDBJ databases">
        <title>Genome assemblies of Stephania.</title>
        <authorList>
            <person name="Yang L."/>
        </authorList>
    </citation>
    <scope>NUCLEOTIDE SEQUENCE [LARGE SCALE GENOMIC DNA]</scope>
    <source>
        <strain evidence="1">YNDBR</strain>
        <tissue evidence="1">Leaf</tissue>
    </source>
</reference>
<protein>
    <submittedName>
        <fullName evidence="1">Uncharacterized protein</fullName>
    </submittedName>
</protein>
<organism evidence="1 2">
    <name type="scientific">Stephania yunnanensis</name>
    <dbReference type="NCBI Taxonomy" id="152371"/>
    <lineage>
        <taxon>Eukaryota</taxon>
        <taxon>Viridiplantae</taxon>
        <taxon>Streptophyta</taxon>
        <taxon>Embryophyta</taxon>
        <taxon>Tracheophyta</taxon>
        <taxon>Spermatophyta</taxon>
        <taxon>Magnoliopsida</taxon>
        <taxon>Ranunculales</taxon>
        <taxon>Menispermaceae</taxon>
        <taxon>Menispermoideae</taxon>
        <taxon>Cissampelideae</taxon>
        <taxon>Stephania</taxon>
    </lineage>
</organism>
<name>A0AAP0HQT2_9MAGN</name>
<gene>
    <name evidence="1" type="ORF">Syun_028077</name>
</gene>
<dbReference type="EMBL" id="JBBNAF010000012">
    <property type="protein sequence ID" value="KAK9093166.1"/>
    <property type="molecule type" value="Genomic_DNA"/>
</dbReference>
<accession>A0AAP0HQT2</accession>
<dbReference type="AlphaFoldDB" id="A0AAP0HQT2"/>